<reference evidence="2" key="1">
    <citation type="journal article" date="2019" name="Int. J. Syst. Evol. Microbiol.">
        <title>The Global Catalogue of Microorganisms (GCM) 10K type strain sequencing project: providing services to taxonomists for standard genome sequencing and annotation.</title>
        <authorList>
            <consortium name="The Broad Institute Genomics Platform"/>
            <consortium name="The Broad Institute Genome Sequencing Center for Infectious Disease"/>
            <person name="Wu L."/>
            <person name="Ma J."/>
        </authorList>
    </citation>
    <scope>NUCLEOTIDE SEQUENCE [LARGE SCALE GENOMIC DNA]</scope>
    <source>
        <strain evidence="2">CGMCC 4.7178</strain>
    </source>
</reference>
<proteinExistence type="predicted"/>
<name>A0ABQ2MT94_9ACTN</name>
<accession>A0ABQ2MT94</accession>
<dbReference type="Proteomes" id="UP000631535">
    <property type="component" value="Unassembled WGS sequence"/>
</dbReference>
<dbReference type="EMBL" id="BMMP01000030">
    <property type="protein sequence ID" value="GGO58395.1"/>
    <property type="molecule type" value="Genomic_DNA"/>
</dbReference>
<protein>
    <submittedName>
        <fullName evidence="1">Uncharacterized protein</fullName>
    </submittedName>
</protein>
<organism evidence="1 2">
    <name type="scientific">Streptomyces daqingensis</name>
    <dbReference type="NCBI Taxonomy" id="1472640"/>
    <lineage>
        <taxon>Bacteria</taxon>
        <taxon>Bacillati</taxon>
        <taxon>Actinomycetota</taxon>
        <taxon>Actinomycetes</taxon>
        <taxon>Kitasatosporales</taxon>
        <taxon>Streptomycetaceae</taxon>
        <taxon>Streptomyces</taxon>
    </lineage>
</organism>
<comment type="caution">
    <text evidence="1">The sequence shown here is derived from an EMBL/GenBank/DDBJ whole genome shotgun (WGS) entry which is preliminary data.</text>
</comment>
<keyword evidence="2" id="KW-1185">Reference proteome</keyword>
<evidence type="ECO:0000313" key="1">
    <source>
        <dbReference type="EMBL" id="GGO58395.1"/>
    </source>
</evidence>
<gene>
    <name evidence="1" type="ORF">GCM10012287_56460</name>
</gene>
<sequence>MEGLRMPTPASRANEAAERLTAAGLEPEVKDHKNHILVEAKVPDQVSSESWKGLLRALETADHFGQEVSVGGMTVWAAIRKGDPRDSVGCPGAWPSALGS</sequence>
<evidence type="ECO:0000313" key="2">
    <source>
        <dbReference type="Proteomes" id="UP000631535"/>
    </source>
</evidence>